<dbReference type="Pfam" id="PF12746">
    <property type="entry name" value="GNAT_acetyltran"/>
    <property type="match status" value="1"/>
</dbReference>
<dbReference type="GO" id="GO:0016747">
    <property type="term" value="F:acyltransferase activity, transferring groups other than amino-acyl groups"/>
    <property type="evidence" value="ECO:0007669"/>
    <property type="project" value="InterPro"/>
</dbReference>
<dbReference type="RefSeq" id="WP_035129889.1">
    <property type="nucleotide sequence ID" value="NZ_JPMD01000003.1"/>
</dbReference>
<keyword evidence="3" id="KW-1185">Reference proteome</keyword>
<dbReference type="PANTHER" id="PTHR31143:SF2">
    <property type="entry name" value="FR47-LIKE DOMAIN-CONTAINING PROTEIN-RELATED"/>
    <property type="match status" value="1"/>
</dbReference>
<dbReference type="eggNOG" id="COG0456">
    <property type="taxonomic scope" value="Bacteria"/>
</dbReference>
<proteinExistence type="predicted"/>
<sequence length="257" mass="29429">MIYEVDSNLRKNLCSVFKNIDCTLILSCLQGHMGKAWADDIEKPTVVQVIVGVFAFYAGDPNSKEAEELLYNLPENILVIVDTEEWKKRIEIIHKGRMEKFQRYRFKRDIKNLDVDHLNTFLSTLPEGYELKKIDKSLAKNPSLQELSEDFTSQFKSIDDYINIGIGFCILHNEKIVSAASSYSVYDEGIEIEVDTLPEYRRKGLATIAAAALILDCISKGKYPSWDAANLESVKLAQKLGYVLKEPYDTYYVNYIR</sequence>
<organism evidence="2 3">
    <name type="scientific">Clostridium sulfidigenes</name>
    <dbReference type="NCBI Taxonomy" id="318464"/>
    <lineage>
        <taxon>Bacteria</taxon>
        <taxon>Bacillati</taxon>
        <taxon>Bacillota</taxon>
        <taxon>Clostridia</taxon>
        <taxon>Eubacteriales</taxon>
        <taxon>Clostridiaceae</taxon>
        <taxon>Clostridium</taxon>
    </lineage>
</organism>
<dbReference type="PANTHER" id="PTHR31143">
    <property type="match status" value="1"/>
</dbReference>
<dbReference type="InterPro" id="IPR000182">
    <property type="entry name" value="GNAT_dom"/>
</dbReference>
<dbReference type="SUPFAM" id="SSF55729">
    <property type="entry name" value="Acyl-CoA N-acyltransferases (Nat)"/>
    <property type="match status" value="1"/>
</dbReference>
<dbReference type="Gene3D" id="3.40.630.30">
    <property type="match status" value="1"/>
</dbReference>
<reference evidence="2 3" key="1">
    <citation type="submission" date="2014-07" db="EMBL/GenBank/DDBJ databases">
        <title>Draft genome of Clostridium sulfidigenes 113A isolated from sediments associated with methane hydrate from Krishna Godavari basin.</title>
        <authorList>
            <person name="Honkalas V.S."/>
            <person name="Dabir A.P."/>
            <person name="Arora P."/>
            <person name="Dhakephalkar P.K."/>
        </authorList>
    </citation>
    <scope>NUCLEOTIDE SEQUENCE [LARGE SCALE GENOMIC DNA]</scope>
    <source>
        <strain evidence="2 3">113A</strain>
    </source>
</reference>
<dbReference type="EMBL" id="JPMD01000003">
    <property type="protein sequence ID" value="KEZ88353.1"/>
    <property type="molecule type" value="Genomic_DNA"/>
</dbReference>
<dbReference type="InterPro" id="IPR042573">
    <property type="entry name" value="GNAT_acetyltra_N"/>
</dbReference>
<keyword evidence="2" id="KW-0808">Transferase</keyword>
<dbReference type="InterPro" id="IPR027365">
    <property type="entry name" value="GNAT_acetyltra_YdfB-like"/>
</dbReference>
<dbReference type="InterPro" id="IPR016181">
    <property type="entry name" value="Acyl_CoA_acyltransferase"/>
</dbReference>
<feature type="domain" description="N-acetyltransferase" evidence="1">
    <location>
        <begin position="108"/>
        <end position="257"/>
    </location>
</feature>
<gene>
    <name evidence="2" type="ORF">IO99_02800</name>
</gene>
<dbReference type="Gene3D" id="3.40.630.110">
    <property type="entry name" value="GNAT acetyltransferase-like"/>
    <property type="match status" value="1"/>
</dbReference>
<dbReference type="AlphaFoldDB" id="A0A084JHB9"/>
<dbReference type="PROSITE" id="PS51186">
    <property type="entry name" value="GNAT"/>
    <property type="match status" value="1"/>
</dbReference>
<evidence type="ECO:0000313" key="3">
    <source>
        <dbReference type="Proteomes" id="UP000028542"/>
    </source>
</evidence>
<dbReference type="STRING" id="318464.IO99_02800"/>
<protein>
    <submittedName>
        <fullName evidence="2">GCN5 family acetyltransferase</fullName>
    </submittedName>
</protein>
<evidence type="ECO:0000259" key="1">
    <source>
        <dbReference type="PROSITE" id="PS51186"/>
    </source>
</evidence>
<accession>A0A084JHB9</accession>
<name>A0A084JHB9_9CLOT</name>
<evidence type="ECO:0000313" key="2">
    <source>
        <dbReference type="EMBL" id="KEZ88353.1"/>
    </source>
</evidence>
<comment type="caution">
    <text evidence="2">The sequence shown here is derived from an EMBL/GenBank/DDBJ whole genome shotgun (WGS) entry which is preliminary data.</text>
</comment>
<dbReference type="Proteomes" id="UP000028542">
    <property type="component" value="Unassembled WGS sequence"/>
</dbReference>